<dbReference type="PROSITE" id="PS50878">
    <property type="entry name" value="RT_POL"/>
    <property type="match status" value="1"/>
</dbReference>
<dbReference type="SUPFAM" id="SSF56672">
    <property type="entry name" value="DNA/RNA polymerases"/>
    <property type="match status" value="1"/>
</dbReference>
<dbReference type="PANTHER" id="PTHR34047:SF8">
    <property type="entry name" value="PROTEIN YKFC"/>
    <property type="match status" value="1"/>
</dbReference>
<dbReference type="Pfam" id="PF00078">
    <property type="entry name" value="RVT_1"/>
    <property type="match status" value="1"/>
</dbReference>
<proteinExistence type="predicted"/>
<evidence type="ECO:0000259" key="1">
    <source>
        <dbReference type="PROSITE" id="PS50878"/>
    </source>
</evidence>
<feature type="non-terminal residue" evidence="2">
    <location>
        <position position="1"/>
    </location>
</feature>
<dbReference type="PANTHER" id="PTHR34047">
    <property type="entry name" value="NUCLEAR INTRON MATURASE 1, MITOCHONDRIAL-RELATED"/>
    <property type="match status" value="1"/>
</dbReference>
<organism evidence="2">
    <name type="scientific">marine sediment metagenome</name>
    <dbReference type="NCBI Taxonomy" id="412755"/>
    <lineage>
        <taxon>unclassified sequences</taxon>
        <taxon>metagenomes</taxon>
        <taxon>ecological metagenomes</taxon>
    </lineage>
</organism>
<dbReference type="InterPro" id="IPR000477">
    <property type="entry name" value="RT_dom"/>
</dbReference>
<dbReference type="EMBL" id="LAZR01062923">
    <property type="protein sequence ID" value="KKK60527.1"/>
    <property type="molecule type" value="Genomic_DNA"/>
</dbReference>
<dbReference type="InterPro" id="IPR043128">
    <property type="entry name" value="Rev_trsase/Diguanyl_cyclase"/>
</dbReference>
<sequence>GDSEIKNIELVKMILNNFETTRYGKGLPLGNYTSQFFANVYLNHLDHFVKHKLKAKYYIRYVDDFVILDKNKNTLLGYMDKIEKYLKFLKLELHPDKSEIHALRNGITFLGYRIFYHYRLLRKRNIRHFKRRLGEKLELYRCRLISKEKLYNFLQGWNGYSNFANTYNLNKNIEKIVDRNV</sequence>
<dbReference type="CDD" id="cd01646">
    <property type="entry name" value="RT_Bac_retron_I"/>
    <property type="match status" value="1"/>
</dbReference>
<dbReference type="InterPro" id="IPR051083">
    <property type="entry name" value="GrpII_Intron_Splice-Mob/Def"/>
</dbReference>
<protein>
    <recommendedName>
        <fullName evidence="1">Reverse transcriptase domain-containing protein</fullName>
    </recommendedName>
</protein>
<feature type="domain" description="Reverse transcriptase" evidence="1">
    <location>
        <begin position="1"/>
        <end position="114"/>
    </location>
</feature>
<dbReference type="Gene3D" id="3.30.70.270">
    <property type="match status" value="1"/>
</dbReference>
<comment type="caution">
    <text evidence="2">The sequence shown here is derived from an EMBL/GenBank/DDBJ whole genome shotgun (WGS) entry which is preliminary data.</text>
</comment>
<reference evidence="2" key="1">
    <citation type="journal article" date="2015" name="Nature">
        <title>Complex archaea that bridge the gap between prokaryotes and eukaryotes.</title>
        <authorList>
            <person name="Spang A."/>
            <person name="Saw J.H."/>
            <person name="Jorgensen S.L."/>
            <person name="Zaremba-Niedzwiedzka K."/>
            <person name="Martijn J."/>
            <person name="Lind A.E."/>
            <person name="van Eijk R."/>
            <person name="Schleper C."/>
            <person name="Guy L."/>
            <person name="Ettema T.J."/>
        </authorList>
    </citation>
    <scope>NUCLEOTIDE SEQUENCE</scope>
</reference>
<dbReference type="AlphaFoldDB" id="A0A0F8WUH8"/>
<name>A0A0F8WUH8_9ZZZZ</name>
<accession>A0A0F8WUH8</accession>
<dbReference type="InterPro" id="IPR043502">
    <property type="entry name" value="DNA/RNA_pol_sf"/>
</dbReference>
<gene>
    <name evidence="2" type="ORF">LCGC14_3023450</name>
</gene>
<evidence type="ECO:0000313" key="2">
    <source>
        <dbReference type="EMBL" id="KKK60527.1"/>
    </source>
</evidence>